<dbReference type="KEGG" id="spg:SpyM3_1549"/>
<feature type="transmembrane region" description="Helical" evidence="1">
    <location>
        <begin position="17"/>
        <end position="36"/>
    </location>
</feature>
<dbReference type="AlphaFoldDB" id="A0A0H2UW76"/>
<feature type="transmembrane region" description="Helical" evidence="1">
    <location>
        <begin position="161"/>
        <end position="183"/>
    </location>
</feature>
<dbReference type="RefSeq" id="WP_002988556.1">
    <property type="nucleotide sequence ID" value="NC_004070.1"/>
</dbReference>
<evidence type="ECO:0000313" key="2">
    <source>
        <dbReference type="EMBL" id="AAM80156.1"/>
    </source>
</evidence>
<keyword evidence="1" id="KW-1133">Transmembrane helix</keyword>
<keyword evidence="1" id="KW-0812">Transmembrane</keyword>
<evidence type="ECO:0008006" key="4">
    <source>
        <dbReference type="Google" id="ProtNLM"/>
    </source>
</evidence>
<keyword evidence="1" id="KW-0472">Membrane</keyword>
<accession>A0A0H2UW76</accession>
<feature type="transmembrane region" description="Helical" evidence="1">
    <location>
        <begin position="48"/>
        <end position="68"/>
    </location>
</feature>
<organism evidence="2 3">
    <name type="scientific">Streptococcus pyogenes serotype M3 (strain ATCC BAA-595 / MGAS315)</name>
    <dbReference type="NCBI Taxonomy" id="198466"/>
    <lineage>
        <taxon>Bacteria</taxon>
        <taxon>Bacillati</taxon>
        <taxon>Bacillota</taxon>
        <taxon>Bacilli</taxon>
        <taxon>Lactobacillales</taxon>
        <taxon>Streptococcaceae</taxon>
        <taxon>Streptococcus</taxon>
    </lineage>
</organism>
<dbReference type="HOGENOM" id="CLU_1179678_0_0_9"/>
<dbReference type="Proteomes" id="UP000000564">
    <property type="component" value="Chromosome"/>
</dbReference>
<feature type="transmembrane region" description="Helical" evidence="1">
    <location>
        <begin position="203"/>
        <end position="228"/>
    </location>
</feature>
<dbReference type="GeneID" id="69900376"/>
<protein>
    <recommendedName>
        <fullName evidence="4">ABC transporter permease</fullName>
    </recommendedName>
</protein>
<name>A0A0H2UW76_STRP3</name>
<evidence type="ECO:0000313" key="3">
    <source>
        <dbReference type="Proteomes" id="UP000000564"/>
    </source>
</evidence>
<feature type="transmembrane region" description="Helical" evidence="1">
    <location>
        <begin position="137"/>
        <end position="154"/>
    </location>
</feature>
<reference evidence="2 3" key="1">
    <citation type="journal article" date="2002" name="Proc. Natl. Acad. Sci. U.S.A.">
        <title>Genome sequence of a serotype M3 strain of group A Streptococcus: phage-encoded toxins, the high-virulence phenotype, and clone emergence.</title>
        <authorList>
            <person name="Beres S.B."/>
            <person name="Sylva G.L."/>
            <person name="Barbian K.D."/>
            <person name="Lei B."/>
            <person name="Hoff J.S."/>
            <person name="Mammarella N.D."/>
            <person name="Liu M.Y."/>
            <person name="Smoot J.C."/>
            <person name="Porcella S.F."/>
            <person name="Parkins L.D."/>
            <person name="Campbell D.S."/>
            <person name="Smith T.M."/>
            <person name="McCormick J.K."/>
            <person name="Leung D.Y."/>
            <person name="Schlievert P.M."/>
            <person name="Musser J.M."/>
        </authorList>
    </citation>
    <scope>NUCLEOTIDE SEQUENCE [LARGE SCALE GENOMIC DNA]</scope>
    <source>
        <strain evidence="3">ATCC BAA-595 / MGAS315</strain>
    </source>
</reference>
<evidence type="ECO:0000256" key="1">
    <source>
        <dbReference type="SAM" id="Phobius"/>
    </source>
</evidence>
<proteinExistence type="predicted"/>
<feature type="transmembrane region" description="Helical" evidence="1">
    <location>
        <begin position="89"/>
        <end position="117"/>
    </location>
</feature>
<sequence>MISYLKADLFRIRQERLALFSCMLLVVIAVGVAYSFRKTPNQVIMIQIINIITDFVTLFFLTPARIFFSDDYNYRTINNVVVKQQNRTLIIIYKLLVSFGLSLLFISLTYLLSALAFHLFTGQAYYGIVIDRMIKQLPFYIAIIALCQFLFNILRKTYQSITAYILYVLLFDKVSATLANHFFKLDISPVLMFKHLSLSLGDKHLSSTSILVAFGLTLCYLLGNVFLFSKRELK</sequence>
<gene>
    <name evidence="2" type="ordered locus">SpyM3_1549</name>
</gene>
<dbReference type="EMBL" id="AE014074">
    <property type="protein sequence ID" value="AAM80156.1"/>
    <property type="molecule type" value="Genomic_DNA"/>
</dbReference>